<evidence type="ECO:0000313" key="8">
    <source>
        <dbReference type="Proteomes" id="UP000473525"/>
    </source>
</evidence>
<dbReference type="RefSeq" id="WP_157340163.1">
    <property type="nucleotide sequence ID" value="NZ_WSEK01000004.1"/>
</dbReference>
<name>A0A6L6XLF2_9ACTN</name>
<keyword evidence="3" id="KW-0274">FAD</keyword>
<dbReference type="PANTHER" id="PTHR43557:SF2">
    <property type="entry name" value="RIESKE DOMAIN-CONTAINING PROTEIN-RELATED"/>
    <property type="match status" value="1"/>
</dbReference>
<evidence type="ECO:0000313" key="7">
    <source>
        <dbReference type="EMBL" id="MVQ48081.1"/>
    </source>
</evidence>
<evidence type="ECO:0000259" key="5">
    <source>
        <dbReference type="Pfam" id="PF07992"/>
    </source>
</evidence>
<dbReference type="AlphaFoldDB" id="A0A6L6XLF2"/>
<dbReference type="PRINTS" id="PR00368">
    <property type="entry name" value="FADPNR"/>
</dbReference>
<reference evidence="7 8" key="1">
    <citation type="submission" date="2019-12" db="EMBL/GenBank/DDBJ databases">
        <authorList>
            <person name="Huq M.A."/>
        </authorList>
    </citation>
    <scope>NUCLEOTIDE SEQUENCE [LARGE SCALE GENOMIC DNA]</scope>
    <source>
        <strain evidence="7 8">MAH-18</strain>
    </source>
</reference>
<dbReference type="Proteomes" id="UP000473525">
    <property type="component" value="Unassembled WGS sequence"/>
</dbReference>
<gene>
    <name evidence="7" type="ORF">GON03_02735</name>
</gene>
<keyword evidence="2" id="KW-0285">Flavoprotein</keyword>
<dbReference type="InterPro" id="IPR023753">
    <property type="entry name" value="FAD/NAD-binding_dom"/>
</dbReference>
<dbReference type="GO" id="GO:0005737">
    <property type="term" value="C:cytoplasm"/>
    <property type="evidence" value="ECO:0007669"/>
    <property type="project" value="TreeGrafter"/>
</dbReference>
<dbReference type="InterPro" id="IPR050446">
    <property type="entry name" value="FAD-oxidoreductase/Apoptosis"/>
</dbReference>
<organism evidence="7 8">
    <name type="scientific">Nocardioides agri</name>
    <dbReference type="NCBI Taxonomy" id="2682843"/>
    <lineage>
        <taxon>Bacteria</taxon>
        <taxon>Bacillati</taxon>
        <taxon>Actinomycetota</taxon>
        <taxon>Actinomycetes</taxon>
        <taxon>Propionibacteriales</taxon>
        <taxon>Nocardioidaceae</taxon>
        <taxon>Nocardioides</taxon>
    </lineage>
</organism>
<dbReference type="Gene3D" id="3.50.50.60">
    <property type="entry name" value="FAD/NAD(P)-binding domain"/>
    <property type="match status" value="2"/>
</dbReference>
<evidence type="ECO:0000256" key="2">
    <source>
        <dbReference type="ARBA" id="ARBA00022630"/>
    </source>
</evidence>
<evidence type="ECO:0000256" key="1">
    <source>
        <dbReference type="ARBA" id="ARBA00001974"/>
    </source>
</evidence>
<comment type="caution">
    <text evidence="7">The sequence shown here is derived from an EMBL/GenBank/DDBJ whole genome shotgun (WGS) entry which is preliminary data.</text>
</comment>
<dbReference type="Pfam" id="PF07992">
    <property type="entry name" value="Pyr_redox_2"/>
    <property type="match status" value="1"/>
</dbReference>
<evidence type="ECO:0000259" key="6">
    <source>
        <dbReference type="Pfam" id="PF14759"/>
    </source>
</evidence>
<dbReference type="InterPro" id="IPR036188">
    <property type="entry name" value="FAD/NAD-bd_sf"/>
</dbReference>
<protein>
    <submittedName>
        <fullName evidence="7">NAD(P)/FAD-dependent oxidoreductase</fullName>
    </submittedName>
</protein>
<dbReference type="InterPro" id="IPR028202">
    <property type="entry name" value="Reductase_C"/>
</dbReference>
<dbReference type="PANTHER" id="PTHR43557">
    <property type="entry name" value="APOPTOSIS-INDUCING FACTOR 1"/>
    <property type="match status" value="1"/>
</dbReference>
<dbReference type="SUPFAM" id="SSF55424">
    <property type="entry name" value="FAD/NAD-linked reductases, dimerisation (C-terminal) domain"/>
    <property type="match status" value="1"/>
</dbReference>
<dbReference type="Pfam" id="PF14759">
    <property type="entry name" value="Reductase_C"/>
    <property type="match status" value="1"/>
</dbReference>
<keyword evidence="8" id="KW-1185">Reference proteome</keyword>
<feature type="domain" description="Reductase C-terminal" evidence="6">
    <location>
        <begin position="319"/>
        <end position="386"/>
    </location>
</feature>
<evidence type="ECO:0000256" key="3">
    <source>
        <dbReference type="ARBA" id="ARBA00022827"/>
    </source>
</evidence>
<accession>A0A6L6XLF2</accession>
<sequence>MSLSNVVVVGASAAGLTAAETLRREGYAGRLTMVDAEPHPPYDRPPLSKQWLRGDWERERLALRPADALAGLDAEWRLGARAERLDLTARRVRLVGGDALEFDGLVVATGVRPRRLPFGADLDGVHVLRTVEDADALRADLLSGGRVVVVGAGFLGSEAAAVARELGCEVSVVDPLSAPMVRQLGARIGARVARLHRERGVDVRCETGVSGFSDREGRVTGVVLSDGEVLATDAVLVAIGAEPVVDWLRDSGLALDDGVVCDEYCRAAPGVVAAGDVASWPHPALGRVRLEHRMNATEQGMAAARTLLGQREPFAPVPYFWSDQFDVRIQMYGRPIGADFTVVEGDADDGPFAAVQHDEAGRLTAVAAWNMPRQARTLRQQLVEQLRDHPPLVRTP</sequence>
<dbReference type="EMBL" id="WSEK01000004">
    <property type="protein sequence ID" value="MVQ48081.1"/>
    <property type="molecule type" value="Genomic_DNA"/>
</dbReference>
<dbReference type="SUPFAM" id="SSF51905">
    <property type="entry name" value="FAD/NAD(P)-binding domain"/>
    <property type="match status" value="2"/>
</dbReference>
<keyword evidence="4" id="KW-0560">Oxidoreductase</keyword>
<dbReference type="PRINTS" id="PR00411">
    <property type="entry name" value="PNDRDTASEI"/>
</dbReference>
<dbReference type="InterPro" id="IPR016156">
    <property type="entry name" value="FAD/NAD-linked_Rdtase_dimer_sf"/>
</dbReference>
<feature type="domain" description="FAD/NAD(P)-binding" evidence="5">
    <location>
        <begin position="5"/>
        <end position="300"/>
    </location>
</feature>
<comment type="cofactor">
    <cofactor evidence="1">
        <name>FAD</name>
        <dbReference type="ChEBI" id="CHEBI:57692"/>
    </cofactor>
</comment>
<proteinExistence type="predicted"/>
<dbReference type="Gene3D" id="3.30.390.30">
    <property type="match status" value="1"/>
</dbReference>
<evidence type="ECO:0000256" key="4">
    <source>
        <dbReference type="ARBA" id="ARBA00023002"/>
    </source>
</evidence>
<dbReference type="GO" id="GO:0016651">
    <property type="term" value="F:oxidoreductase activity, acting on NAD(P)H"/>
    <property type="evidence" value="ECO:0007669"/>
    <property type="project" value="TreeGrafter"/>
</dbReference>